<keyword evidence="5 8" id="KW-0812">Transmembrane</keyword>
<accession>A0A1X9MEF6</accession>
<feature type="transmembrane region" description="Helical" evidence="8">
    <location>
        <begin position="281"/>
        <end position="299"/>
    </location>
</feature>
<feature type="transmembrane region" description="Helical" evidence="8">
    <location>
        <begin position="103"/>
        <end position="125"/>
    </location>
</feature>
<evidence type="ECO:0000256" key="7">
    <source>
        <dbReference type="ARBA" id="ARBA00023136"/>
    </source>
</evidence>
<dbReference type="Proteomes" id="UP000193006">
    <property type="component" value="Chromosome"/>
</dbReference>
<dbReference type="RefSeq" id="WP_066159052.1">
    <property type="nucleotide sequence ID" value="NZ_CP020814.1"/>
</dbReference>
<keyword evidence="11" id="KW-1185">Reference proteome</keyword>
<feature type="transmembrane region" description="Helical" evidence="8">
    <location>
        <begin position="217"/>
        <end position="240"/>
    </location>
</feature>
<organism evidence="10 11">
    <name type="scientific">Halalkalibacter krulwichiae</name>
    <dbReference type="NCBI Taxonomy" id="199441"/>
    <lineage>
        <taxon>Bacteria</taxon>
        <taxon>Bacillati</taxon>
        <taxon>Bacillota</taxon>
        <taxon>Bacilli</taxon>
        <taxon>Bacillales</taxon>
        <taxon>Bacillaceae</taxon>
        <taxon>Halalkalibacter</taxon>
    </lineage>
</organism>
<evidence type="ECO:0000256" key="8">
    <source>
        <dbReference type="SAM" id="Phobius"/>
    </source>
</evidence>
<keyword evidence="3" id="KW-0813">Transport</keyword>
<feature type="transmembrane region" description="Helical" evidence="8">
    <location>
        <begin position="132"/>
        <end position="154"/>
    </location>
</feature>
<keyword evidence="7 8" id="KW-0472">Membrane</keyword>
<evidence type="ECO:0000313" key="11">
    <source>
        <dbReference type="Proteomes" id="UP000193006"/>
    </source>
</evidence>
<dbReference type="GO" id="GO:0005886">
    <property type="term" value="C:plasma membrane"/>
    <property type="evidence" value="ECO:0007669"/>
    <property type="project" value="UniProtKB-SubCell"/>
</dbReference>
<dbReference type="Gene3D" id="1.20.1250.20">
    <property type="entry name" value="MFS general substrate transporter like domains"/>
    <property type="match status" value="1"/>
</dbReference>
<evidence type="ECO:0000256" key="3">
    <source>
        <dbReference type="ARBA" id="ARBA00022448"/>
    </source>
</evidence>
<evidence type="ECO:0000259" key="9">
    <source>
        <dbReference type="PROSITE" id="PS50850"/>
    </source>
</evidence>
<feature type="transmembrane region" description="Helical" evidence="8">
    <location>
        <begin position="12"/>
        <end position="34"/>
    </location>
</feature>
<keyword evidence="4" id="KW-1003">Cell membrane</keyword>
<evidence type="ECO:0000256" key="2">
    <source>
        <dbReference type="ARBA" id="ARBA00008335"/>
    </source>
</evidence>
<proteinExistence type="inferred from homology"/>
<evidence type="ECO:0000256" key="6">
    <source>
        <dbReference type="ARBA" id="ARBA00022989"/>
    </source>
</evidence>
<name>A0A1X9MEF6_9BACI</name>
<dbReference type="SUPFAM" id="SSF103473">
    <property type="entry name" value="MFS general substrate transporter"/>
    <property type="match status" value="1"/>
</dbReference>
<dbReference type="PANTHER" id="PTHR43271">
    <property type="entry name" value="BLL2771 PROTEIN"/>
    <property type="match status" value="1"/>
</dbReference>
<dbReference type="KEGG" id="bkw:BkAM31D_19345"/>
<dbReference type="PANTHER" id="PTHR43271:SF1">
    <property type="entry name" value="INNER MEMBRANE TRANSPORT PROTEIN YNFM"/>
    <property type="match status" value="1"/>
</dbReference>
<dbReference type="AlphaFoldDB" id="A0A1X9MEF6"/>
<dbReference type="InterPro" id="IPR020846">
    <property type="entry name" value="MFS_dom"/>
</dbReference>
<dbReference type="PROSITE" id="PS50850">
    <property type="entry name" value="MFS"/>
    <property type="match status" value="1"/>
</dbReference>
<dbReference type="CDD" id="cd17324">
    <property type="entry name" value="MFS_NepI_like"/>
    <property type="match status" value="1"/>
</dbReference>
<feature type="transmembrane region" description="Helical" evidence="8">
    <location>
        <begin position="166"/>
        <end position="186"/>
    </location>
</feature>
<feature type="transmembrane region" description="Helical" evidence="8">
    <location>
        <begin position="46"/>
        <end position="66"/>
    </location>
</feature>
<evidence type="ECO:0000256" key="1">
    <source>
        <dbReference type="ARBA" id="ARBA00004651"/>
    </source>
</evidence>
<keyword evidence="6 8" id="KW-1133">Transmembrane helix</keyword>
<feature type="transmembrane region" description="Helical" evidence="8">
    <location>
        <begin position="362"/>
        <end position="384"/>
    </location>
</feature>
<evidence type="ECO:0000313" key="10">
    <source>
        <dbReference type="EMBL" id="ARK31818.1"/>
    </source>
</evidence>
<feature type="domain" description="Major facilitator superfamily (MFS) profile" evidence="9">
    <location>
        <begin position="12"/>
        <end position="390"/>
    </location>
</feature>
<feature type="transmembrane region" description="Helical" evidence="8">
    <location>
        <begin position="305"/>
        <end position="326"/>
    </location>
</feature>
<dbReference type="InterPro" id="IPR036259">
    <property type="entry name" value="MFS_trans_sf"/>
</dbReference>
<feature type="transmembrane region" description="Helical" evidence="8">
    <location>
        <begin position="78"/>
        <end position="97"/>
    </location>
</feature>
<comment type="subcellular location">
    <subcellularLocation>
        <location evidence="1">Cell membrane</location>
        <topology evidence="1">Multi-pass membrane protein</topology>
    </subcellularLocation>
</comment>
<dbReference type="InterPro" id="IPR011701">
    <property type="entry name" value="MFS"/>
</dbReference>
<comment type="similarity">
    <text evidence="2">Belongs to the major facilitator superfamily.</text>
</comment>
<gene>
    <name evidence="10" type="primary">ynfM</name>
    <name evidence="10" type="ORF">BkAM31D_19345</name>
</gene>
<dbReference type="GO" id="GO:0022857">
    <property type="term" value="F:transmembrane transporter activity"/>
    <property type="evidence" value="ECO:0007669"/>
    <property type="project" value="InterPro"/>
</dbReference>
<reference evidence="10 11" key="1">
    <citation type="submission" date="2017-04" db="EMBL/GenBank/DDBJ databases">
        <title>Bacillus krulwichiae AM31D Genome sequencing and assembly.</title>
        <authorList>
            <person name="Krulwich T.A."/>
            <person name="Anastor L."/>
            <person name="Ehrlich R."/>
            <person name="Ehrlich G.D."/>
            <person name="Janto B."/>
        </authorList>
    </citation>
    <scope>NUCLEOTIDE SEQUENCE [LARGE SCALE GENOMIC DNA]</scope>
    <source>
        <strain evidence="10 11">AM31D</strain>
    </source>
</reference>
<feature type="transmembrane region" description="Helical" evidence="8">
    <location>
        <begin position="338"/>
        <end position="356"/>
    </location>
</feature>
<dbReference type="EMBL" id="CP020814">
    <property type="protein sequence ID" value="ARK31818.1"/>
    <property type="molecule type" value="Genomic_DNA"/>
</dbReference>
<evidence type="ECO:0000256" key="5">
    <source>
        <dbReference type="ARBA" id="ARBA00022692"/>
    </source>
</evidence>
<sequence length="405" mass="44351">MIEPRTKAFWKTTIALSIGSLLIFANVYFTQPILPIIAAEFQVSTLAANLTVSLVILALGLSLIFYGPFSDSIGRRGIMIVSMALATATTFVAVFVPTFEMLLIVRILQGIFLAGLPSIAVAYIGEEYSARALSLAIGIYISGNTIGGMFGRALSGIITDVAGWRAAFLIMGIVSLICLILFILLLRPSQQFKRKKFNWRQMFTDYHTHLLNKQLRIAYFIGGMHFAIFVGHFSYVTFLLSSSPYYLPASLIGLLFLTYLAGTISSPLSGKLAARFSKSRCVQIGIVIMVVGFLCTLVHSVTSIIVGLLLNCFGFFFAHSTASSWVSSRAATAKASAAGLYLIFYYIGGSLGPLYLEPFWTLYHWEGIVIGCILVLLTTGLISLQMKKVERSTALEENLRKTSNL</sequence>
<evidence type="ECO:0000256" key="4">
    <source>
        <dbReference type="ARBA" id="ARBA00022475"/>
    </source>
</evidence>
<feature type="transmembrane region" description="Helical" evidence="8">
    <location>
        <begin position="246"/>
        <end position="269"/>
    </location>
</feature>
<dbReference type="Pfam" id="PF07690">
    <property type="entry name" value="MFS_1"/>
    <property type="match status" value="1"/>
</dbReference>
<protein>
    <submittedName>
        <fullName evidence="10">Inner membrane transport protein YnfM</fullName>
    </submittedName>
</protein>